<dbReference type="RefSeq" id="WP_197446965.1">
    <property type="nucleotide sequence ID" value="NZ_CP036426.1"/>
</dbReference>
<gene>
    <name evidence="1" type="ORF">ElP_28040</name>
</gene>
<accession>A0A518H254</accession>
<evidence type="ECO:0000313" key="1">
    <source>
        <dbReference type="EMBL" id="QDV34907.1"/>
    </source>
</evidence>
<sequence length="55" mass="6110">MEISVKIDGLERLAAKSQPSKEKTPQRHNGRVIAALMDIGLAEMKRKGLVREHGD</sequence>
<organism evidence="1 2">
    <name type="scientific">Tautonia plasticadhaerens</name>
    <dbReference type="NCBI Taxonomy" id="2527974"/>
    <lineage>
        <taxon>Bacteria</taxon>
        <taxon>Pseudomonadati</taxon>
        <taxon>Planctomycetota</taxon>
        <taxon>Planctomycetia</taxon>
        <taxon>Isosphaerales</taxon>
        <taxon>Isosphaeraceae</taxon>
        <taxon>Tautonia</taxon>
    </lineage>
</organism>
<dbReference type="KEGG" id="tpla:ElP_28040"/>
<evidence type="ECO:0000313" key="2">
    <source>
        <dbReference type="Proteomes" id="UP000317835"/>
    </source>
</evidence>
<name>A0A518H254_9BACT</name>
<reference evidence="1 2" key="1">
    <citation type="submission" date="2019-02" db="EMBL/GenBank/DDBJ databases">
        <title>Deep-cultivation of Planctomycetes and their phenomic and genomic characterization uncovers novel biology.</title>
        <authorList>
            <person name="Wiegand S."/>
            <person name="Jogler M."/>
            <person name="Boedeker C."/>
            <person name="Pinto D."/>
            <person name="Vollmers J."/>
            <person name="Rivas-Marin E."/>
            <person name="Kohn T."/>
            <person name="Peeters S.H."/>
            <person name="Heuer A."/>
            <person name="Rast P."/>
            <person name="Oberbeckmann S."/>
            <person name="Bunk B."/>
            <person name="Jeske O."/>
            <person name="Meyerdierks A."/>
            <person name="Storesund J.E."/>
            <person name="Kallscheuer N."/>
            <person name="Luecker S."/>
            <person name="Lage O.M."/>
            <person name="Pohl T."/>
            <person name="Merkel B.J."/>
            <person name="Hornburger P."/>
            <person name="Mueller R.-W."/>
            <person name="Bruemmer F."/>
            <person name="Labrenz M."/>
            <person name="Spormann A.M."/>
            <person name="Op den Camp H."/>
            <person name="Overmann J."/>
            <person name="Amann R."/>
            <person name="Jetten M.S.M."/>
            <person name="Mascher T."/>
            <person name="Medema M.H."/>
            <person name="Devos D.P."/>
            <person name="Kaster A.-K."/>
            <person name="Ovreas L."/>
            <person name="Rohde M."/>
            <person name="Galperin M.Y."/>
            <person name="Jogler C."/>
        </authorList>
    </citation>
    <scope>NUCLEOTIDE SEQUENCE [LARGE SCALE GENOMIC DNA]</scope>
    <source>
        <strain evidence="1 2">ElP</strain>
    </source>
</reference>
<dbReference type="AlphaFoldDB" id="A0A518H254"/>
<keyword evidence="2" id="KW-1185">Reference proteome</keyword>
<protein>
    <submittedName>
        <fullName evidence="1">Uncharacterized protein</fullName>
    </submittedName>
</protein>
<proteinExistence type="predicted"/>
<dbReference type="Proteomes" id="UP000317835">
    <property type="component" value="Chromosome"/>
</dbReference>
<dbReference type="EMBL" id="CP036426">
    <property type="protein sequence ID" value="QDV34907.1"/>
    <property type="molecule type" value="Genomic_DNA"/>
</dbReference>